<reference evidence="1" key="1">
    <citation type="submission" date="2021-02" db="EMBL/GenBank/DDBJ databases">
        <authorList>
            <consortium name="DOE Joint Genome Institute"/>
            <person name="Ahrendt S."/>
            <person name="Looney B.P."/>
            <person name="Miyauchi S."/>
            <person name="Morin E."/>
            <person name="Drula E."/>
            <person name="Courty P.E."/>
            <person name="Chicoki N."/>
            <person name="Fauchery L."/>
            <person name="Kohler A."/>
            <person name="Kuo A."/>
            <person name="Labutti K."/>
            <person name="Pangilinan J."/>
            <person name="Lipzen A."/>
            <person name="Riley R."/>
            <person name="Andreopoulos W."/>
            <person name="He G."/>
            <person name="Johnson J."/>
            <person name="Barry K.W."/>
            <person name="Grigoriev I.V."/>
            <person name="Nagy L."/>
            <person name="Hibbett D."/>
            <person name="Henrissat B."/>
            <person name="Matheny P.B."/>
            <person name="Labbe J."/>
            <person name="Martin F."/>
        </authorList>
    </citation>
    <scope>NUCLEOTIDE SEQUENCE</scope>
    <source>
        <strain evidence="1">FP105234-sp</strain>
    </source>
</reference>
<protein>
    <submittedName>
        <fullName evidence="1">Uncharacterized protein</fullName>
    </submittedName>
</protein>
<evidence type="ECO:0000313" key="2">
    <source>
        <dbReference type="Proteomes" id="UP000814033"/>
    </source>
</evidence>
<accession>A0ACB8RLG2</accession>
<organism evidence="1 2">
    <name type="scientific">Auriscalpium vulgare</name>
    <dbReference type="NCBI Taxonomy" id="40419"/>
    <lineage>
        <taxon>Eukaryota</taxon>
        <taxon>Fungi</taxon>
        <taxon>Dikarya</taxon>
        <taxon>Basidiomycota</taxon>
        <taxon>Agaricomycotina</taxon>
        <taxon>Agaricomycetes</taxon>
        <taxon>Russulales</taxon>
        <taxon>Auriscalpiaceae</taxon>
        <taxon>Auriscalpium</taxon>
    </lineage>
</organism>
<gene>
    <name evidence="1" type="ORF">FA95DRAFT_1597463</name>
</gene>
<dbReference type="EMBL" id="MU275986">
    <property type="protein sequence ID" value="KAI0044348.1"/>
    <property type="molecule type" value="Genomic_DNA"/>
</dbReference>
<comment type="caution">
    <text evidence="1">The sequence shown here is derived from an EMBL/GenBank/DDBJ whole genome shotgun (WGS) entry which is preliminary data.</text>
</comment>
<evidence type="ECO:0000313" key="1">
    <source>
        <dbReference type="EMBL" id="KAI0044348.1"/>
    </source>
</evidence>
<proteinExistence type="predicted"/>
<keyword evidence="2" id="KW-1185">Reference proteome</keyword>
<reference evidence="1" key="2">
    <citation type="journal article" date="2022" name="New Phytol.">
        <title>Evolutionary transition to the ectomycorrhizal habit in the genomes of a hyperdiverse lineage of mushroom-forming fungi.</title>
        <authorList>
            <person name="Looney B."/>
            <person name="Miyauchi S."/>
            <person name="Morin E."/>
            <person name="Drula E."/>
            <person name="Courty P.E."/>
            <person name="Kohler A."/>
            <person name="Kuo A."/>
            <person name="LaButti K."/>
            <person name="Pangilinan J."/>
            <person name="Lipzen A."/>
            <person name="Riley R."/>
            <person name="Andreopoulos W."/>
            <person name="He G."/>
            <person name="Johnson J."/>
            <person name="Nolan M."/>
            <person name="Tritt A."/>
            <person name="Barry K.W."/>
            <person name="Grigoriev I.V."/>
            <person name="Nagy L.G."/>
            <person name="Hibbett D."/>
            <person name="Henrissat B."/>
            <person name="Matheny P.B."/>
            <person name="Labbe J."/>
            <person name="Martin F.M."/>
        </authorList>
    </citation>
    <scope>NUCLEOTIDE SEQUENCE</scope>
    <source>
        <strain evidence="1">FP105234-sp</strain>
    </source>
</reference>
<name>A0ACB8RLG2_9AGAM</name>
<sequence>MPNINDPADVPLPAFLDPLLAYLASVLPADVYAILLNLSAHALSLLTSLLHLASAITWNPADWDAHKIIPPLITLLAAYLALLSAYRTTTWIFRTTFFFLKWGAILGALFGGAGWFMGAQAGAGGVVPALTGLLLDLVNGRAQDAAGGTRPQGRPRPKAWEPFDRHREWQHEHEETQRGTDHSAAEEVQRFVADVMGRAREGGWWEAVRGAAAGLAQGEAGEQDEAASARRKQPSRKAKSKTKQSRSR</sequence>
<dbReference type="Proteomes" id="UP000814033">
    <property type="component" value="Unassembled WGS sequence"/>
</dbReference>